<dbReference type="Proteomes" id="UP000326453">
    <property type="component" value="Chromosome 1"/>
</dbReference>
<evidence type="ECO:0000256" key="2">
    <source>
        <dbReference type="SAM" id="Coils"/>
    </source>
</evidence>
<keyword evidence="2" id="KW-0175">Coiled coil</keyword>
<dbReference type="InterPro" id="IPR010603">
    <property type="entry name" value="Znf_CppX_C4"/>
</dbReference>
<dbReference type="InterPro" id="IPR059188">
    <property type="entry name" value="Znf_CLPX-like"/>
</dbReference>
<feature type="coiled-coil region" evidence="2">
    <location>
        <begin position="11"/>
        <end position="45"/>
    </location>
</feature>
<dbReference type="SUPFAM" id="SSF57716">
    <property type="entry name" value="Glucocorticoid receptor-like (DNA-binding domain)"/>
    <property type="match status" value="1"/>
</dbReference>
<dbReference type="KEGG" id="ppan:ESD82_18655"/>
<name>A0AAE6NZF5_PARPN</name>
<feature type="binding site" evidence="1">
    <location>
        <position position="77"/>
    </location>
    <ligand>
        <name>Zn(2+)</name>
        <dbReference type="ChEBI" id="CHEBI:29105"/>
    </ligand>
</feature>
<keyword evidence="1" id="KW-0143">Chaperone</keyword>
<evidence type="ECO:0000313" key="5">
    <source>
        <dbReference type="EMBL" id="RKS51427.1"/>
    </source>
</evidence>
<dbReference type="GO" id="GO:0051082">
    <property type="term" value="F:unfolded protein binding"/>
    <property type="evidence" value="ECO:0007669"/>
    <property type="project" value="UniProtKB-UniRule"/>
</dbReference>
<gene>
    <name evidence="5" type="ORF">BDE18_0674</name>
    <name evidence="4" type="ORF">ESD82_18655</name>
</gene>
<dbReference type="Proteomes" id="UP000273626">
    <property type="component" value="Unassembled WGS sequence"/>
</dbReference>
<feature type="domain" description="ClpX-type ZB" evidence="3">
    <location>
        <begin position="43"/>
        <end position="96"/>
    </location>
</feature>
<keyword evidence="6" id="KW-1185">Reference proteome</keyword>
<dbReference type="Gene3D" id="6.20.220.10">
    <property type="entry name" value="ClpX chaperone, C4-type zinc finger domain"/>
    <property type="match status" value="1"/>
</dbReference>
<evidence type="ECO:0000313" key="7">
    <source>
        <dbReference type="Proteomes" id="UP000326453"/>
    </source>
</evidence>
<dbReference type="EMBL" id="RBLI01000001">
    <property type="protein sequence ID" value="RKS51427.1"/>
    <property type="molecule type" value="Genomic_DNA"/>
</dbReference>
<dbReference type="AlphaFoldDB" id="A0AAE6NZF5"/>
<reference evidence="5 6" key="1">
    <citation type="submission" date="2018-10" db="EMBL/GenBank/DDBJ databases">
        <title>Genomic Encyclopedia of Archaeal and Bacterial Type Strains, Phase II (KMG-II): from individual species to whole genera.</title>
        <authorList>
            <person name="Goeker M."/>
        </authorList>
    </citation>
    <scope>NUCLEOTIDE SEQUENCE [LARGE SCALE GENOMIC DNA]</scope>
    <source>
        <strain evidence="6">ATCC 35512 / DSM 2944 / CIP 106514 / LMD 82.5 / NBRC 102493 / NCCB 82005 / GB17</strain>
        <strain evidence="5">DSM 2944</strain>
    </source>
</reference>
<sequence>MALFTVNSRKAAALAIELSKAKREAAGLKAQLDQAIRDRDEARTELAKVKPPAYCNFCGKDQYEVMHLIAGPKVFICDECVDLCTGVVREAREKEG</sequence>
<keyword evidence="1" id="KW-0862">Zinc</keyword>
<evidence type="ECO:0000313" key="4">
    <source>
        <dbReference type="EMBL" id="QFG38075.1"/>
    </source>
</evidence>
<comment type="similarity">
    <text evidence="1">Belongs to the ClpX chaperone family.</text>
</comment>
<evidence type="ECO:0000259" key="3">
    <source>
        <dbReference type="PROSITE" id="PS51902"/>
    </source>
</evidence>
<keyword evidence="1" id="KW-0479">Metal-binding</keyword>
<dbReference type="Pfam" id="PF06689">
    <property type="entry name" value="zf-C4_ClpX"/>
    <property type="match status" value="1"/>
</dbReference>
<dbReference type="GO" id="GO:0008270">
    <property type="term" value="F:zinc ion binding"/>
    <property type="evidence" value="ECO:0007669"/>
    <property type="project" value="UniProtKB-UniRule"/>
</dbReference>
<evidence type="ECO:0000313" key="6">
    <source>
        <dbReference type="Proteomes" id="UP000273626"/>
    </source>
</evidence>
<feature type="binding site" evidence="1">
    <location>
        <position position="55"/>
    </location>
    <ligand>
        <name>Zn(2+)</name>
        <dbReference type="ChEBI" id="CHEBI:29105"/>
    </ligand>
</feature>
<organism evidence="4 7">
    <name type="scientific">Paracoccus pantotrophus</name>
    <name type="common">Thiosphaera pantotropha</name>
    <dbReference type="NCBI Taxonomy" id="82367"/>
    <lineage>
        <taxon>Bacteria</taxon>
        <taxon>Pseudomonadati</taxon>
        <taxon>Pseudomonadota</taxon>
        <taxon>Alphaproteobacteria</taxon>
        <taxon>Rhodobacterales</taxon>
        <taxon>Paracoccaceae</taxon>
        <taxon>Paracoccus</taxon>
    </lineage>
</organism>
<dbReference type="GO" id="GO:0006457">
    <property type="term" value="P:protein folding"/>
    <property type="evidence" value="ECO:0007669"/>
    <property type="project" value="UniProtKB-UniRule"/>
</dbReference>
<evidence type="ECO:0000256" key="1">
    <source>
        <dbReference type="PROSITE-ProRule" id="PRU01250"/>
    </source>
</evidence>
<dbReference type="EMBL" id="CP044426">
    <property type="protein sequence ID" value="QFG38075.1"/>
    <property type="molecule type" value="Genomic_DNA"/>
</dbReference>
<feature type="binding site" evidence="1">
    <location>
        <position position="80"/>
    </location>
    <ligand>
        <name>Zn(2+)</name>
        <dbReference type="ChEBI" id="CHEBI:29105"/>
    </ligand>
</feature>
<dbReference type="SMART" id="SM00994">
    <property type="entry name" value="zf-C4_ClpX"/>
    <property type="match status" value="1"/>
</dbReference>
<proteinExistence type="inferred from homology"/>
<protein>
    <submittedName>
        <fullName evidence="5">ClpX C4-type zinc finger protein</fullName>
    </submittedName>
</protein>
<reference evidence="4 7" key="2">
    <citation type="submission" date="2019-01" db="EMBL/GenBank/DDBJ databases">
        <title>Complete Genome Sequence and Annotation of the Paracoccus pantotrophus type strain DSM 2944.</title>
        <authorList>
            <person name="Bockwoldt J.A."/>
            <person name="Zimmermann M."/>
            <person name="Tiso T."/>
            <person name="Blank L.M."/>
        </authorList>
    </citation>
    <scope>NUCLEOTIDE SEQUENCE [LARGE SCALE GENOMIC DNA]</scope>
    <source>
        <strain evidence="4 7">DSM 2944</strain>
    </source>
</reference>
<dbReference type="GO" id="GO:0046983">
    <property type="term" value="F:protein dimerization activity"/>
    <property type="evidence" value="ECO:0007669"/>
    <property type="project" value="UniProtKB-UniRule"/>
</dbReference>
<dbReference type="InterPro" id="IPR038366">
    <property type="entry name" value="Znf_CppX_C4_sf"/>
</dbReference>
<feature type="binding site" evidence="1">
    <location>
        <position position="58"/>
    </location>
    <ligand>
        <name>Zn(2+)</name>
        <dbReference type="ChEBI" id="CHEBI:29105"/>
    </ligand>
</feature>
<accession>A0AAE6NZF5</accession>
<dbReference type="PROSITE" id="PS51902">
    <property type="entry name" value="CLPX_ZB"/>
    <property type="match status" value="1"/>
</dbReference>